<keyword evidence="2" id="KW-0768">Sushi</keyword>
<organism evidence="4 5">
    <name type="scientific">Ameca splendens</name>
    <dbReference type="NCBI Taxonomy" id="208324"/>
    <lineage>
        <taxon>Eukaryota</taxon>
        <taxon>Metazoa</taxon>
        <taxon>Chordata</taxon>
        <taxon>Craniata</taxon>
        <taxon>Vertebrata</taxon>
        <taxon>Euteleostomi</taxon>
        <taxon>Actinopterygii</taxon>
        <taxon>Neopterygii</taxon>
        <taxon>Teleostei</taxon>
        <taxon>Neoteleostei</taxon>
        <taxon>Acanthomorphata</taxon>
        <taxon>Ovalentaria</taxon>
        <taxon>Atherinomorphae</taxon>
        <taxon>Cyprinodontiformes</taxon>
        <taxon>Goodeidae</taxon>
        <taxon>Ameca</taxon>
    </lineage>
</organism>
<dbReference type="SMART" id="SM00032">
    <property type="entry name" value="CCP"/>
    <property type="match status" value="1"/>
</dbReference>
<evidence type="ECO:0000259" key="3">
    <source>
        <dbReference type="PROSITE" id="PS50923"/>
    </source>
</evidence>
<dbReference type="InterPro" id="IPR000436">
    <property type="entry name" value="Sushi_SCR_CCP_dom"/>
</dbReference>
<dbReference type="Pfam" id="PF00084">
    <property type="entry name" value="Sushi"/>
    <property type="match status" value="1"/>
</dbReference>
<evidence type="ECO:0000256" key="2">
    <source>
        <dbReference type="PROSITE-ProRule" id="PRU00302"/>
    </source>
</evidence>
<sequence length="147" mass="16614">DVCGDRPQIPNVVEEERHYLKYKCPDYYKLVGPDTVVCYSNGTWSEVPRCQEDFCLLRPGDYSDLELTINKYLRNGEQQVVECADKWKFRNYSMVRCINGQLQVAAGPKYILVYAEIVPLGTDVALFSCADGLGGNVNMDPFVPTSD</sequence>
<keyword evidence="5" id="KW-1185">Reference proteome</keyword>
<evidence type="ECO:0000313" key="5">
    <source>
        <dbReference type="Proteomes" id="UP001469553"/>
    </source>
</evidence>
<comment type="caution">
    <text evidence="4">The sequence shown here is derived from an EMBL/GenBank/DDBJ whole genome shotgun (WGS) entry which is preliminary data.</text>
</comment>
<dbReference type="SUPFAM" id="SSF57535">
    <property type="entry name" value="Complement control module/SCR domain"/>
    <property type="match status" value="1"/>
</dbReference>
<feature type="non-terminal residue" evidence="4">
    <location>
        <position position="1"/>
    </location>
</feature>
<gene>
    <name evidence="4" type="ORF">AMECASPLE_038475</name>
</gene>
<proteinExistence type="predicted"/>
<dbReference type="PROSITE" id="PS50923">
    <property type="entry name" value="SUSHI"/>
    <property type="match status" value="1"/>
</dbReference>
<protein>
    <recommendedName>
        <fullName evidence="3">Sushi domain-containing protein</fullName>
    </recommendedName>
</protein>
<dbReference type="InterPro" id="IPR035976">
    <property type="entry name" value="Sushi/SCR/CCP_sf"/>
</dbReference>
<feature type="domain" description="Sushi" evidence="3">
    <location>
        <begin position="1"/>
        <end position="52"/>
    </location>
</feature>
<evidence type="ECO:0000256" key="1">
    <source>
        <dbReference type="ARBA" id="ARBA00023157"/>
    </source>
</evidence>
<dbReference type="EMBL" id="JAHRIP010082359">
    <property type="protein sequence ID" value="MEQ2313135.1"/>
    <property type="molecule type" value="Genomic_DNA"/>
</dbReference>
<dbReference type="Proteomes" id="UP001469553">
    <property type="component" value="Unassembled WGS sequence"/>
</dbReference>
<keyword evidence="1" id="KW-1015">Disulfide bond</keyword>
<name>A0ABV1A3Z4_9TELE</name>
<comment type="caution">
    <text evidence="2">Lacks conserved residue(s) required for the propagation of feature annotation.</text>
</comment>
<reference evidence="4 5" key="1">
    <citation type="submission" date="2021-06" db="EMBL/GenBank/DDBJ databases">
        <authorList>
            <person name="Palmer J.M."/>
        </authorList>
    </citation>
    <scope>NUCLEOTIDE SEQUENCE [LARGE SCALE GENOMIC DNA]</scope>
    <source>
        <strain evidence="4 5">AS_MEX2019</strain>
        <tissue evidence="4">Muscle</tissue>
    </source>
</reference>
<accession>A0ABV1A3Z4</accession>
<dbReference type="CDD" id="cd00033">
    <property type="entry name" value="CCP"/>
    <property type="match status" value="1"/>
</dbReference>
<dbReference type="Gene3D" id="2.10.70.10">
    <property type="entry name" value="Complement Module, domain 1"/>
    <property type="match status" value="1"/>
</dbReference>
<evidence type="ECO:0000313" key="4">
    <source>
        <dbReference type="EMBL" id="MEQ2313135.1"/>
    </source>
</evidence>